<gene>
    <name evidence="1" type="ORF">VC83_02950</name>
</gene>
<sequence length="119" mass="13759">MMERMMEYIFPLSVIRLHSSRPLWPYFPSFATLQNRNTFPSDMIPYTVEFSFFFSWQAMYDPEVRNELWEGKVGAAPTLRLHDNQVHCESVGGETVVKQRIIGVAGQQPLLPFVNNFGA</sequence>
<name>A0A177AFI5_9PEZI</name>
<protein>
    <recommendedName>
        <fullName evidence="2">Thioredoxin-like fold domain-containing protein</fullName>
    </recommendedName>
</protein>
<accession>A0A177AFI5</accession>
<reference evidence="1" key="1">
    <citation type="submission" date="2016-03" db="EMBL/GenBank/DDBJ databases">
        <title>Updated assembly of Pseudogymnoascus destructans, the fungus causing white-nose syndrome of bats.</title>
        <authorList>
            <person name="Palmer J.M."/>
            <person name="Drees K.P."/>
            <person name="Foster J.T."/>
            <person name="Lindner D.L."/>
        </authorList>
    </citation>
    <scope>NUCLEOTIDE SEQUENCE [LARGE SCALE GENOMIC DNA]</scope>
    <source>
        <strain evidence="1">20631-21</strain>
    </source>
</reference>
<dbReference type="GeneID" id="36286027"/>
<dbReference type="Proteomes" id="UP000077154">
    <property type="component" value="Unassembled WGS sequence"/>
</dbReference>
<evidence type="ECO:0000313" key="1">
    <source>
        <dbReference type="EMBL" id="OAF60011.2"/>
    </source>
</evidence>
<dbReference type="RefSeq" id="XP_024325293.1">
    <property type="nucleotide sequence ID" value="XM_024466600.1"/>
</dbReference>
<dbReference type="AlphaFoldDB" id="A0A177AFI5"/>
<evidence type="ECO:0008006" key="2">
    <source>
        <dbReference type="Google" id="ProtNLM"/>
    </source>
</evidence>
<proteinExistence type="predicted"/>
<organism evidence="1">
    <name type="scientific">Pseudogymnoascus destructans</name>
    <dbReference type="NCBI Taxonomy" id="655981"/>
    <lineage>
        <taxon>Eukaryota</taxon>
        <taxon>Fungi</taxon>
        <taxon>Dikarya</taxon>
        <taxon>Ascomycota</taxon>
        <taxon>Pezizomycotina</taxon>
        <taxon>Leotiomycetes</taxon>
        <taxon>Thelebolales</taxon>
        <taxon>Thelebolaceae</taxon>
        <taxon>Pseudogymnoascus</taxon>
    </lineage>
</organism>
<dbReference type="EMBL" id="KV441392">
    <property type="protein sequence ID" value="OAF60011.2"/>
    <property type="molecule type" value="Genomic_DNA"/>
</dbReference>